<name>A0ABU6FNN8_9PROT</name>
<keyword evidence="2" id="KW-1185">Reference proteome</keyword>
<comment type="caution">
    <text evidence="1">The sequence shown here is derived from an EMBL/GenBank/DDBJ whole genome shotgun (WGS) entry which is preliminary data.</text>
</comment>
<sequence length="47" mass="5442">MRREDDRLIIEPVKRKGLLATLASLSALDEEFPDTDRDFLPLDDIEL</sequence>
<dbReference type="InterPro" id="IPR037914">
    <property type="entry name" value="SpoVT-AbrB_sf"/>
</dbReference>
<protein>
    <recommendedName>
        <fullName evidence="3">AbrB/MazE/SpoVT family DNA-binding domain-containing protein</fullName>
    </recommendedName>
</protein>
<accession>A0ABU6FNN8</accession>
<evidence type="ECO:0008006" key="3">
    <source>
        <dbReference type="Google" id="ProtNLM"/>
    </source>
</evidence>
<dbReference type="Proteomes" id="UP001308776">
    <property type="component" value="Unassembled WGS sequence"/>
</dbReference>
<evidence type="ECO:0000313" key="1">
    <source>
        <dbReference type="EMBL" id="MEB8512500.1"/>
    </source>
</evidence>
<dbReference type="SUPFAM" id="SSF89447">
    <property type="entry name" value="AbrB/MazE/MraZ-like"/>
    <property type="match status" value="1"/>
</dbReference>
<dbReference type="RefSeq" id="WP_226834453.1">
    <property type="nucleotide sequence ID" value="NZ_CP151686.1"/>
</dbReference>
<gene>
    <name evidence="1" type="ORF">OW717_00405</name>
</gene>
<organism evidence="1 2">
    <name type="scientific">Acidithiobacillus ferriphilus</name>
    <dbReference type="NCBI Taxonomy" id="1689834"/>
    <lineage>
        <taxon>Bacteria</taxon>
        <taxon>Pseudomonadati</taxon>
        <taxon>Pseudomonadota</taxon>
        <taxon>Acidithiobacillia</taxon>
        <taxon>Acidithiobacillales</taxon>
        <taxon>Acidithiobacillaceae</taxon>
        <taxon>Acidithiobacillus</taxon>
    </lineage>
</organism>
<reference evidence="1 2" key="1">
    <citation type="submission" date="2022-11" db="EMBL/GenBank/DDBJ databases">
        <title>Comparative genomics analysis of Acidithiobacillus ferriphilus.</title>
        <authorList>
            <person name="Ma L."/>
        </authorList>
    </citation>
    <scope>NUCLEOTIDE SEQUENCE [LARGE SCALE GENOMIC DNA]</scope>
    <source>
        <strain evidence="1 2">DY15</strain>
    </source>
</reference>
<proteinExistence type="predicted"/>
<evidence type="ECO:0000313" key="2">
    <source>
        <dbReference type="Proteomes" id="UP001308776"/>
    </source>
</evidence>
<dbReference type="EMBL" id="JAQGFR010000008">
    <property type="protein sequence ID" value="MEB8512500.1"/>
    <property type="molecule type" value="Genomic_DNA"/>
</dbReference>